<dbReference type="Gene3D" id="3.10.450.50">
    <property type="match status" value="1"/>
</dbReference>
<evidence type="ECO:0000259" key="1">
    <source>
        <dbReference type="Pfam" id="PF20409"/>
    </source>
</evidence>
<protein>
    <recommendedName>
        <fullName evidence="1">SnoaL-like domain-containing protein</fullName>
    </recommendedName>
</protein>
<proteinExistence type="predicted"/>
<keyword evidence="3" id="KW-1185">Reference proteome</keyword>
<evidence type="ECO:0000313" key="2">
    <source>
        <dbReference type="EMBL" id="EAL72131.1"/>
    </source>
</evidence>
<dbReference type="InterPro" id="IPR046860">
    <property type="entry name" value="SnoaL_5"/>
</dbReference>
<dbReference type="PaxDb" id="44689-DDB0190358"/>
<reference evidence="2 3" key="1">
    <citation type="journal article" date="2005" name="Nature">
        <title>The genome of the social amoeba Dictyostelium discoideum.</title>
        <authorList>
            <consortium name="The Dictyostelium discoideum Sequencing Consortium"/>
            <person name="Eichinger L."/>
            <person name="Pachebat J.A."/>
            <person name="Glockner G."/>
            <person name="Rajandream M.A."/>
            <person name="Sucgang R."/>
            <person name="Berriman M."/>
            <person name="Song J."/>
            <person name="Olsen R."/>
            <person name="Szafranski K."/>
            <person name="Xu Q."/>
            <person name="Tunggal B."/>
            <person name="Kummerfeld S."/>
            <person name="Madera M."/>
            <person name="Konfortov B.A."/>
            <person name="Rivero F."/>
            <person name="Bankier A.T."/>
            <person name="Lehmann R."/>
            <person name="Hamlin N."/>
            <person name="Davies R."/>
            <person name="Gaudet P."/>
            <person name="Fey P."/>
            <person name="Pilcher K."/>
            <person name="Chen G."/>
            <person name="Saunders D."/>
            <person name="Sodergren E."/>
            <person name="Davis P."/>
            <person name="Kerhornou A."/>
            <person name="Nie X."/>
            <person name="Hall N."/>
            <person name="Anjard C."/>
            <person name="Hemphill L."/>
            <person name="Bason N."/>
            <person name="Farbrother P."/>
            <person name="Desany B."/>
            <person name="Just E."/>
            <person name="Morio T."/>
            <person name="Rost R."/>
            <person name="Churcher C."/>
            <person name="Cooper J."/>
            <person name="Haydock S."/>
            <person name="van Driessche N."/>
            <person name="Cronin A."/>
            <person name="Goodhead I."/>
            <person name="Muzny D."/>
            <person name="Mourier T."/>
            <person name="Pain A."/>
            <person name="Lu M."/>
            <person name="Harper D."/>
            <person name="Lindsay R."/>
            <person name="Hauser H."/>
            <person name="James K."/>
            <person name="Quiles M."/>
            <person name="Madan Babu M."/>
            <person name="Saito T."/>
            <person name="Buchrieser C."/>
            <person name="Wardroper A."/>
            <person name="Felder M."/>
            <person name="Thangavelu M."/>
            <person name="Johnson D."/>
            <person name="Knights A."/>
            <person name="Loulseged H."/>
            <person name="Mungall K."/>
            <person name="Oliver K."/>
            <person name="Price C."/>
            <person name="Quail M.A."/>
            <person name="Urushihara H."/>
            <person name="Hernandez J."/>
            <person name="Rabbinowitsch E."/>
            <person name="Steffen D."/>
            <person name="Sanders M."/>
            <person name="Ma J."/>
            <person name="Kohara Y."/>
            <person name="Sharp S."/>
            <person name="Simmonds M."/>
            <person name="Spiegler S."/>
            <person name="Tivey A."/>
            <person name="Sugano S."/>
            <person name="White B."/>
            <person name="Walker D."/>
            <person name="Woodward J."/>
            <person name="Winckler T."/>
            <person name="Tanaka Y."/>
            <person name="Shaulsky G."/>
            <person name="Schleicher M."/>
            <person name="Weinstock G."/>
            <person name="Rosenthal A."/>
            <person name="Cox E.C."/>
            <person name="Chisholm R.L."/>
            <person name="Gibbs R."/>
            <person name="Loomis W.F."/>
            <person name="Platzer M."/>
            <person name="Kay R.R."/>
            <person name="Williams J."/>
            <person name="Dear P.H."/>
            <person name="Noegel A.A."/>
            <person name="Barrell B."/>
            <person name="Kuspa A."/>
        </authorList>
    </citation>
    <scope>NUCLEOTIDE SEQUENCE [LARGE SCALE GENOMIC DNA]</scope>
    <source>
        <strain evidence="2 3">AX4</strain>
    </source>
</reference>
<comment type="caution">
    <text evidence="2">The sequence shown here is derived from an EMBL/GenBank/DDBJ whole genome shotgun (WGS) entry which is preliminary data.</text>
</comment>
<dbReference type="VEuPathDB" id="AmoebaDB:DDB_G0269562"/>
<dbReference type="FunCoup" id="Q55DR3">
    <property type="interactions" value="2"/>
</dbReference>
<dbReference type="AlphaFoldDB" id="Q55DR3"/>
<dbReference type="RefSeq" id="XP_646068.1">
    <property type="nucleotide sequence ID" value="XM_640976.1"/>
</dbReference>
<dbReference type="EMBL" id="AAFI02000005">
    <property type="protein sequence ID" value="EAL72131.1"/>
    <property type="molecule type" value="Genomic_DNA"/>
</dbReference>
<dbReference type="SMR" id="Q55DR3"/>
<dbReference type="PANTHER" id="PTHR34003:SF2">
    <property type="entry name" value="SNOAL-LIKE DOMAIN-CONTAINING PROTEIN"/>
    <property type="match status" value="1"/>
</dbReference>
<dbReference type="PANTHER" id="PTHR34003">
    <property type="entry name" value="BLL2395 PROTEIN"/>
    <property type="match status" value="1"/>
</dbReference>
<gene>
    <name evidence="2" type="ORF">DDB_G0269562</name>
</gene>
<evidence type="ECO:0000313" key="3">
    <source>
        <dbReference type="Proteomes" id="UP000002195"/>
    </source>
</evidence>
<dbReference type="Pfam" id="PF20409">
    <property type="entry name" value="SnoaL_5"/>
    <property type="match status" value="1"/>
</dbReference>
<sequence length="130" mass="15243">MRFIKIQVGEFGNQLEQSTNIKSNLESIIKGIQDNKILKVFDKFYHQDVIMYEKGDSTNRVGKVANRKAEESFVNNATIHEAKLLKTIIDGNNTAYEMYMDFTYGEHRIKKNQWAIQQWSNGLIIKEEFY</sequence>
<dbReference type="KEGG" id="ddi:DDB_G0269562"/>
<dbReference type="InParanoid" id="Q55DR3"/>
<dbReference type="PhylomeDB" id="Q55DR3"/>
<dbReference type="SUPFAM" id="SSF54427">
    <property type="entry name" value="NTF2-like"/>
    <property type="match status" value="1"/>
</dbReference>
<dbReference type="dictyBase" id="DDB_G0269562"/>
<dbReference type="HOGENOM" id="CLU_151236_1_1_1"/>
<organism evidence="2 3">
    <name type="scientific">Dictyostelium discoideum</name>
    <name type="common">Social amoeba</name>
    <dbReference type="NCBI Taxonomy" id="44689"/>
    <lineage>
        <taxon>Eukaryota</taxon>
        <taxon>Amoebozoa</taxon>
        <taxon>Evosea</taxon>
        <taxon>Eumycetozoa</taxon>
        <taxon>Dictyostelia</taxon>
        <taxon>Dictyosteliales</taxon>
        <taxon>Dictyosteliaceae</taxon>
        <taxon>Dictyostelium</taxon>
    </lineage>
</organism>
<dbReference type="GeneID" id="8617016"/>
<accession>Q55DR3</accession>
<dbReference type="InterPro" id="IPR032710">
    <property type="entry name" value="NTF2-like_dom_sf"/>
</dbReference>
<name>Q55DR3_DICDI</name>
<feature type="domain" description="SnoaL-like" evidence="1">
    <location>
        <begin position="33"/>
        <end position="130"/>
    </location>
</feature>
<dbReference type="Proteomes" id="UP000002195">
    <property type="component" value="Unassembled WGS sequence"/>
</dbReference>
<dbReference type="OMA" id="HDDIVMY"/>